<sequence length="222" mass="24892">MLPLVPDNSTPTHHCNQLEYKMPVFTPPNSWLSRKPLQQYLLAIVLLAGVQQPLLAAPQDSMATQPRHQLHVAYVQGEGDVQGLKVAVQRESAFFTQYLQDHGFAGTVSFEMSANFWRFGPENDTDQNLVLAVSPVLTFSLGKVFEKELLVEFGIGVSLLDDTTFAGKNVSTHYQFEDRLGLIYRLSHEDSISLRYLHYSNAGFKKPNPGLDFIALGYSRAF</sequence>
<dbReference type="EMBL" id="SACS01000006">
    <property type="protein sequence ID" value="RVU40159.1"/>
    <property type="molecule type" value="Genomic_DNA"/>
</dbReference>
<dbReference type="InterPro" id="IPR018550">
    <property type="entry name" value="Lipid-A_deacylase-rel"/>
</dbReference>
<proteinExistence type="predicted"/>
<dbReference type="OrthoDB" id="9797122at2"/>
<evidence type="ECO:0000313" key="1">
    <source>
        <dbReference type="EMBL" id="RVU40159.1"/>
    </source>
</evidence>
<name>A0A437R086_9GAMM</name>
<dbReference type="Gene3D" id="2.40.160.20">
    <property type="match status" value="1"/>
</dbReference>
<evidence type="ECO:0000313" key="2">
    <source>
        <dbReference type="Proteomes" id="UP000283077"/>
    </source>
</evidence>
<protein>
    <submittedName>
        <fullName evidence="1">Acyloxyacyl hydrolase</fullName>
    </submittedName>
</protein>
<dbReference type="GO" id="GO:0016787">
    <property type="term" value="F:hydrolase activity"/>
    <property type="evidence" value="ECO:0007669"/>
    <property type="project" value="UniProtKB-KW"/>
</dbReference>
<reference evidence="1 2" key="1">
    <citation type="submission" date="2019-01" db="EMBL/GenBank/DDBJ databases">
        <authorList>
            <person name="Chen W.-M."/>
        </authorList>
    </citation>
    <scope>NUCLEOTIDE SEQUENCE [LARGE SCALE GENOMIC DNA]</scope>
    <source>
        <strain evidence="1 2">KYPC3</strain>
    </source>
</reference>
<dbReference type="Proteomes" id="UP000283077">
    <property type="component" value="Unassembled WGS sequence"/>
</dbReference>
<gene>
    <name evidence="1" type="ORF">EOE67_07880</name>
</gene>
<comment type="caution">
    <text evidence="1">The sequence shown here is derived from an EMBL/GenBank/DDBJ whole genome shotgun (WGS) entry which is preliminary data.</text>
</comment>
<keyword evidence="1" id="KW-0378">Hydrolase</keyword>
<dbReference type="AlphaFoldDB" id="A0A437R086"/>
<organism evidence="1 2">
    <name type="scientific">Rheinheimera riviphila</name>
    <dbReference type="NCBI Taxonomy" id="1834037"/>
    <lineage>
        <taxon>Bacteria</taxon>
        <taxon>Pseudomonadati</taxon>
        <taxon>Pseudomonadota</taxon>
        <taxon>Gammaproteobacteria</taxon>
        <taxon>Chromatiales</taxon>
        <taxon>Chromatiaceae</taxon>
        <taxon>Rheinheimera</taxon>
    </lineage>
</organism>
<keyword evidence="2" id="KW-1185">Reference proteome</keyword>
<dbReference type="Pfam" id="PF09411">
    <property type="entry name" value="PagL"/>
    <property type="match status" value="1"/>
</dbReference>
<accession>A0A437R086</accession>